<dbReference type="InterPro" id="IPR036928">
    <property type="entry name" value="AS_sf"/>
</dbReference>
<dbReference type="GO" id="GO:0016740">
    <property type="term" value="F:transferase activity"/>
    <property type="evidence" value="ECO:0007669"/>
    <property type="project" value="UniProtKB-KW"/>
</dbReference>
<evidence type="ECO:0000313" key="3">
    <source>
        <dbReference type="Proteomes" id="UP000295122"/>
    </source>
</evidence>
<reference evidence="2 3" key="1">
    <citation type="submission" date="2019-03" db="EMBL/GenBank/DDBJ databases">
        <title>Genomic Encyclopedia of Type Strains, Phase IV (KMG-IV): sequencing the most valuable type-strain genomes for metagenomic binning, comparative biology and taxonomic classification.</title>
        <authorList>
            <person name="Goeker M."/>
        </authorList>
    </citation>
    <scope>NUCLEOTIDE SEQUENCE [LARGE SCALE GENOMIC DNA]</scope>
    <source>
        <strain evidence="2 3">DSM 25903</strain>
    </source>
</reference>
<proteinExistence type="predicted"/>
<dbReference type="Gene3D" id="3.90.1300.10">
    <property type="entry name" value="Amidase signature (AS) domain"/>
    <property type="match status" value="1"/>
</dbReference>
<organism evidence="2 3">
    <name type="scientific">Enterovirga rhinocerotis</name>
    <dbReference type="NCBI Taxonomy" id="1339210"/>
    <lineage>
        <taxon>Bacteria</taxon>
        <taxon>Pseudomonadati</taxon>
        <taxon>Pseudomonadota</taxon>
        <taxon>Alphaproteobacteria</taxon>
        <taxon>Hyphomicrobiales</taxon>
        <taxon>Methylobacteriaceae</taxon>
        <taxon>Enterovirga</taxon>
    </lineage>
</organism>
<dbReference type="OrthoDB" id="9811471at2"/>
<feature type="domain" description="Amidase" evidence="1">
    <location>
        <begin position="26"/>
        <end position="440"/>
    </location>
</feature>
<dbReference type="RefSeq" id="WP_133768268.1">
    <property type="nucleotide sequence ID" value="NZ_SNZR01000011.1"/>
</dbReference>
<dbReference type="InterPro" id="IPR000120">
    <property type="entry name" value="Amidase"/>
</dbReference>
<sequence length="455" mass="47378">MPQPSFPTLARLADDLEAGRTTSRALVEECLARIEDPAGEGGRTFISVDREGALAAAEAMDALRRAGAPPSRYAGIPVAIKDLFDIAGQVSRGGSKALDDAPPAERDAVSVARLRRAGLVAIGRTNMTEFAYSGLGLNPHYGTPASPWRRDEQRIPGGSSSGSAVAVSDGMAYGGLGSDTGGSCRIPAAFTGTVGLKPTARRVPLDGALPLSSSLDSIGPIARSVACCAALDAILSDGPEPAAPLASVAGLRFAVPTTLALDDLDATVAEAFDLALSRLSEAGARIERIPVPEFAEIAPMNAKGGFTAAESFAWHRKLLAERRDLYDPRVSFRIARGESISAADYIDILEARRSLIARAAERLSAFDAVLMPTVPVVPPRISDFDGDEKAYSRINLLVLRNPTFINMIDGCALSLPLPAAEEAPVGLMVAAPGGEDRRLLAVAGAIEALFGGGRA</sequence>
<dbReference type="AlphaFoldDB" id="A0A4V3DYM5"/>
<dbReference type="SUPFAM" id="SSF75304">
    <property type="entry name" value="Amidase signature (AS) enzymes"/>
    <property type="match status" value="1"/>
</dbReference>
<dbReference type="PANTHER" id="PTHR11895:SF176">
    <property type="entry name" value="AMIDASE AMID-RELATED"/>
    <property type="match status" value="1"/>
</dbReference>
<accession>A0A4V3DYM5</accession>
<keyword evidence="3" id="KW-1185">Reference proteome</keyword>
<dbReference type="EMBL" id="SNZR01000011">
    <property type="protein sequence ID" value="TDR93249.1"/>
    <property type="molecule type" value="Genomic_DNA"/>
</dbReference>
<protein>
    <submittedName>
        <fullName evidence="2">Aspartyl-tRNA(Asn)/glutamyl-tRNA(Gln) amidotransferase subunit A</fullName>
    </submittedName>
</protein>
<dbReference type="Pfam" id="PF01425">
    <property type="entry name" value="Amidase"/>
    <property type="match status" value="1"/>
</dbReference>
<dbReference type="InterPro" id="IPR023631">
    <property type="entry name" value="Amidase_dom"/>
</dbReference>
<gene>
    <name evidence="2" type="ORF">EV668_0505</name>
</gene>
<dbReference type="Proteomes" id="UP000295122">
    <property type="component" value="Unassembled WGS sequence"/>
</dbReference>
<dbReference type="PANTHER" id="PTHR11895">
    <property type="entry name" value="TRANSAMIDASE"/>
    <property type="match status" value="1"/>
</dbReference>
<evidence type="ECO:0000259" key="1">
    <source>
        <dbReference type="Pfam" id="PF01425"/>
    </source>
</evidence>
<name>A0A4V3DYM5_9HYPH</name>
<evidence type="ECO:0000313" key="2">
    <source>
        <dbReference type="EMBL" id="TDR93249.1"/>
    </source>
</evidence>
<dbReference type="NCBIfam" id="NF005460">
    <property type="entry name" value="PRK07056.1"/>
    <property type="match status" value="1"/>
</dbReference>
<comment type="caution">
    <text evidence="2">The sequence shown here is derived from an EMBL/GenBank/DDBJ whole genome shotgun (WGS) entry which is preliminary data.</text>
</comment>
<keyword evidence="2" id="KW-0808">Transferase</keyword>